<proteinExistence type="inferred from homology"/>
<dbReference type="GO" id="GO:0009880">
    <property type="term" value="P:embryonic pattern specification"/>
    <property type="evidence" value="ECO:0007669"/>
    <property type="project" value="TreeGrafter"/>
</dbReference>
<dbReference type="GO" id="GO:0032991">
    <property type="term" value="C:protein-containing complex"/>
    <property type="evidence" value="ECO:0007669"/>
    <property type="project" value="TreeGrafter"/>
</dbReference>
<dbReference type="PANTHER" id="PTHR19447:SF14">
    <property type="entry name" value="OOCYTE-EXPRESSED PROTEIN HOMOLOG"/>
    <property type="match status" value="1"/>
</dbReference>
<keyword evidence="5" id="KW-0539">Nucleus</keyword>
<keyword evidence="4" id="KW-0963">Cytoplasm</keyword>
<evidence type="ECO:0000256" key="2">
    <source>
        <dbReference type="ARBA" id="ARBA00004496"/>
    </source>
</evidence>
<accession>A0A8C3W994</accession>
<evidence type="ECO:0000259" key="6">
    <source>
        <dbReference type="Pfam" id="PF16005"/>
    </source>
</evidence>
<dbReference type="Proteomes" id="UP000694540">
    <property type="component" value="Unplaced"/>
</dbReference>
<dbReference type="GO" id="GO:0035088">
    <property type="term" value="P:establishment or maintenance of apical/basal cell polarity"/>
    <property type="evidence" value="ECO:0007669"/>
    <property type="project" value="TreeGrafter"/>
</dbReference>
<feature type="domain" description="KH-like RNA-binding" evidence="6">
    <location>
        <begin position="33"/>
        <end position="118"/>
    </location>
</feature>
<dbReference type="Ensembl" id="ENSCWAT00000012065.1">
    <property type="protein sequence ID" value="ENSCWAP00000011073.1"/>
    <property type="gene ID" value="ENSCWAG00000008652.1"/>
</dbReference>
<comment type="similarity">
    <text evidence="3">Belongs to the KHDC1 family.</text>
</comment>
<evidence type="ECO:0000256" key="5">
    <source>
        <dbReference type="ARBA" id="ARBA00023242"/>
    </source>
</evidence>
<dbReference type="GO" id="GO:0005634">
    <property type="term" value="C:nucleus"/>
    <property type="evidence" value="ECO:0007669"/>
    <property type="project" value="UniProtKB-SubCell"/>
</dbReference>
<evidence type="ECO:0000256" key="1">
    <source>
        <dbReference type="ARBA" id="ARBA00004123"/>
    </source>
</evidence>
<dbReference type="GeneTree" id="ENSGT00940000162097"/>
<dbReference type="AlphaFoldDB" id="A0A8C3W994"/>
<dbReference type="GO" id="GO:0005737">
    <property type="term" value="C:cytoplasm"/>
    <property type="evidence" value="ECO:0007669"/>
    <property type="project" value="UniProtKB-SubCell"/>
</dbReference>
<dbReference type="InterPro" id="IPR031952">
    <property type="entry name" value="MOEP19_KH-like"/>
</dbReference>
<organism evidence="7 8">
    <name type="scientific">Catagonus wagneri</name>
    <name type="common">Chacoan peccary</name>
    <dbReference type="NCBI Taxonomy" id="51154"/>
    <lineage>
        <taxon>Eukaryota</taxon>
        <taxon>Metazoa</taxon>
        <taxon>Chordata</taxon>
        <taxon>Craniata</taxon>
        <taxon>Vertebrata</taxon>
        <taxon>Euteleostomi</taxon>
        <taxon>Mammalia</taxon>
        <taxon>Eutheria</taxon>
        <taxon>Laurasiatheria</taxon>
        <taxon>Artiodactyla</taxon>
        <taxon>Suina</taxon>
        <taxon>Tayassuidae</taxon>
        <taxon>Catagonus</taxon>
    </lineage>
</organism>
<dbReference type="InterPro" id="IPR036612">
    <property type="entry name" value="KH_dom_type_1_sf"/>
</dbReference>
<protein>
    <recommendedName>
        <fullName evidence="6">KH-like RNA-binding domain-containing protein</fullName>
    </recommendedName>
</protein>
<name>A0A8C3W994_9CETA</name>
<reference evidence="7" key="2">
    <citation type="submission" date="2025-09" db="UniProtKB">
        <authorList>
            <consortium name="Ensembl"/>
        </authorList>
    </citation>
    <scope>IDENTIFICATION</scope>
</reference>
<reference evidence="7" key="1">
    <citation type="submission" date="2025-08" db="UniProtKB">
        <authorList>
            <consortium name="Ensembl"/>
        </authorList>
    </citation>
    <scope>IDENTIFICATION</scope>
</reference>
<sequence>MDSTGAAEAQGAESDISSEELLELPLMSPRIHTRPWWFPVQELKNPLVFSLEAWLADSIFGPDRVLVPKIEWMSQALLMVDEVNAGNLVEITVFGRPTVQHRVKNVLLSLALRHREHRARAEKMEQLEEFLKARASGPQTPQHPVA</sequence>
<dbReference type="GO" id="GO:0003723">
    <property type="term" value="F:RNA binding"/>
    <property type="evidence" value="ECO:0007669"/>
    <property type="project" value="InterPro"/>
</dbReference>
<evidence type="ECO:0000256" key="4">
    <source>
        <dbReference type="ARBA" id="ARBA00022490"/>
    </source>
</evidence>
<dbReference type="Pfam" id="PF16005">
    <property type="entry name" value="MOEP19"/>
    <property type="match status" value="1"/>
</dbReference>
<comment type="subcellular location">
    <subcellularLocation>
        <location evidence="2">Cytoplasm</location>
    </subcellularLocation>
    <subcellularLocation>
        <location evidence="1">Nucleus</location>
    </subcellularLocation>
</comment>
<keyword evidence="8" id="KW-1185">Reference proteome</keyword>
<dbReference type="InterPro" id="IPR051778">
    <property type="entry name" value="KHDC1"/>
</dbReference>
<dbReference type="Gene3D" id="3.30.1370.10">
    <property type="entry name" value="K Homology domain, type 1"/>
    <property type="match status" value="1"/>
</dbReference>
<evidence type="ECO:0000256" key="3">
    <source>
        <dbReference type="ARBA" id="ARBA00009081"/>
    </source>
</evidence>
<dbReference type="CDD" id="cd12795">
    <property type="entry name" value="FILIA_N_like"/>
    <property type="match status" value="1"/>
</dbReference>
<dbReference type="PANTHER" id="PTHR19447">
    <property type="entry name" value="OOCYTE-EXPRESSED PROTEIN HOMOLOG-RELATED"/>
    <property type="match status" value="1"/>
</dbReference>
<evidence type="ECO:0000313" key="8">
    <source>
        <dbReference type="Proteomes" id="UP000694540"/>
    </source>
</evidence>
<evidence type="ECO:0000313" key="7">
    <source>
        <dbReference type="Ensembl" id="ENSCWAP00000011073.1"/>
    </source>
</evidence>